<dbReference type="EMBL" id="AP022587">
    <property type="protein sequence ID" value="BBY25627.1"/>
    <property type="molecule type" value="Genomic_DNA"/>
</dbReference>
<dbReference type="Proteomes" id="UP000467130">
    <property type="component" value="Chromosome"/>
</dbReference>
<dbReference type="GO" id="GO:0030313">
    <property type="term" value="C:cell envelope"/>
    <property type="evidence" value="ECO:0007669"/>
    <property type="project" value="UniProtKB-SubCell"/>
</dbReference>
<organism evidence="5 6">
    <name type="scientific">Mycobacterium stomatepiae</name>
    <dbReference type="NCBI Taxonomy" id="470076"/>
    <lineage>
        <taxon>Bacteria</taxon>
        <taxon>Bacillati</taxon>
        <taxon>Actinomycetota</taxon>
        <taxon>Actinomycetes</taxon>
        <taxon>Mycobacteriales</taxon>
        <taxon>Mycobacteriaceae</taxon>
        <taxon>Mycobacterium</taxon>
        <taxon>Mycobacterium simiae complex</taxon>
    </lineage>
</organism>
<evidence type="ECO:0000256" key="1">
    <source>
        <dbReference type="ARBA" id="ARBA00004196"/>
    </source>
</evidence>
<proteinExistence type="inferred from homology"/>
<dbReference type="Gene3D" id="3.40.190.10">
    <property type="entry name" value="Periplasmic binding protein-like II"/>
    <property type="match status" value="1"/>
</dbReference>
<dbReference type="InterPro" id="IPR006059">
    <property type="entry name" value="SBP"/>
</dbReference>
<dbReference type="PANTHER" id="PTHR43649">
    <property type="entry name" value="ARABINOSE-BINDING PROTEIN-RELATED"/>
    <property type="match status" value="1"/>
</dbReference>
<dbReference type="KEGG" id="msto:MSTO_58320"/>
<evidence type="ECO:0000256" key="2">
    <source>
        <dbReference type="ARBA" id="ARBA00008520"/>
    </source>
</evidence>
<evidence type="ECO:0000256" key="3">
    <source>
        <dbReference type="ARBA" id="ARBA00022448"/>
    </source>
</evidence>
<dbReference type="PANTHER" id="PTHR43649:SF31">
    <property type="entry name" value="SN-GLYCEROL-3-PHOSPHATE-BINDING PERIPLASMIC PROTEIN UGPB"/>
    <property type="match status" value="1"/>
</dbReference>
<comment type="subcellular location">
    <subcellularLocation>
        <location evidence="1">Cell envelope</location>
    </subcellularLocation>
</comment>
<evidence type="ECO:0000313" key="5">
    <source>
        <dbReference type="EMBL" id="BBY25627.1"/>
    </source>
</evidence>
<dbReference type="RefSeq" id="WP_163793938.1">
    <property type="nucleotide sequence ID" value="NZ_AP022587.1"/>
</dbReference>
<dbReference type="AlphaFoldDB" id="A0A7I7QHS8"/>
<comment type="similarity">
    <text evidence="2">Belongs to the bacterial solute-binding protein 1 family.</text>
</comment>
<keyword evidence="3" id="KW-0813">Transport</keyword>
<gene>
    <name evidence="5" type="primary">uspC</name>
    <name evidence="5" type="ORF">MSTO_58320</name>
</gene>
<keyword evidence="5" id="KW-0449">Lipoprotein</keyword>
<sequence length="439" mass="46729">MNRPRSSTVAAGALGLVAVLLAAIAMLLNYSGEPHGDKIVVRVRIWDASLADAYRESFAAFHRAHPDIEVRINLVAYSTYFNTLRTDVAGGGADDIFWLSNAYLAAYADNGRLLNISKTDDWEPAVVDQFTRGGSLWGVPQLTDGGIAVYYNAELLSAAGVDPAQLNSLRWDPNGDDTLRPVTARLTVDVNGNRAGTAGFDPGRIRQWGYNAANDAQAIYLNYIGSAGGVFQRGDEFAFDNPGAIAAFRYLVGLINDDHVAPPASDTNTNGDFSHNQFLAGRMALFQSGTYNLASIARDARFRWGVAMLPIGPAGRVSVTNGIAAAANSASKHPDAVRQVLAWMGSNEGNAYLGSQGAAIPAVRSAQHVYFNYWSERGVDVTPFFAVLDGPRIPAPGGAGFAAGNTALQGYFDEMFLGRGDVATTLREAQAAANAASQR</sequence>
<accession>A0A7I7QHS8</accession>
<dbReference type="SUPFAM" id="SSF53850">
    <property type="entry name" value="Periplasmic binding protein-like II"/>
    <property type="match status" value="1"/>
</dbReference>
<dbReference type="Pfam" id="PF01547">
    <property type="entry name" value="SBP_bac_1"/>
    <property type="match status" value="1"/>
</dbReference>
<dbReference type="CDD" id="cd13585">
    <property type="entry name" value="PBP2_TMBP_like"/>
    <property type="match status" value="1"/>
</dbReference>
<keyword evidence="6" id="KW-1185">Reference proteome</keyword>
<evidence type="ECO:0000256" key="4">
    <source>
        <dbReference type="ARBA" id="ARBA00022729"/>
    </source>
</evidence>
<reference evidence="5 6" key="1">
    <citation type="journal article" date="2019" name="Emerg. Microbes Infect.">
        <title>Comprehensive subspecies identification of 175 nontuberculous mycobacteria species based on 7547 genomic profiles.</title>
        <authorList>
            <person name="Matsumoto Y."/>
            <person name="Kinjo T."/>
            <person name="Motooka D."/>
            <person name="Nabeya D."/>
            <person name="Jung N."/>
            <person name="Uechi K."/>
            <person name="Horii T."/>
            <person name="Iida T."/>
            <person name="Fujita J."/>
            <person name="Nakamura S."/>
        </authorList>
    </citation>
    <scope>NUCLEOTIDE SEQUENCE [LARGE SCALE GENOMIC DNA]</scope>
    <source>
        <strain evidence="5 6">JCM 17783</strain>
    </source>
</reference>
<evidence type="ECO:0000313" key="6">
    <source>
        <dbReference type="Proteomes" id="UP000467130"/>
    </source>
</evidence>
<keyword evidence="4" id="KW-0732">Signal</keyword>
<protein>
    <submittedName>
        <fullName evidence="5">Sugar ABC transporter substrate-binding lipoprotein UspC</fullName>
    </submittedName>
</protein>
<dbReference type="InterPro" id="IPR050490">
    <property type="entry name" value="Bact_solute-bd_prot1"/>
</dbReference>
<name>A0A7I7QHS8_9MYCO</name>